<protein>
    <submittedName>
        <fullName evidence="10">Methyl-accepting chemotaxis protein</fullName>
    </submittedName>
</protein>
<keyword evidence="2" id="KW-1003">Cell membrane</keyword>
<feature type="domain" description="T-SNARE coiled-coil homology" evidence="8">
    <location>
        <begin position="475"/>
        <end position="527"/>
    </location>
</feature>
<dbReference type="SMART" id="SM00304">
    <property type="entry name" value="HAMP"/>
    <property type="match status" value="1"/>
</dbReference>
<organism evidence="10 11">
    <name type="scientific">Kiloniella antarctica</name>
    <dbReference type="NCBI Taxonomy" id="1550907"/>
    <lineage>
        <taxon>Bacteria</taxon>
        <taxon>Pseudomonadati</taxon>
        <taxon>Pseudomonadota</taxon>
        <taxon>Alphaproteobacteria</taxon>
        <taxon>Rhodospirillales</taxon>
        <taxon>Kiloniellaceae</taxon>
        <taxon>Kiloniella</taxon>
    </lineage>
</organism>
<keyword evidence="6" id="KW-0472">Membrane</keyword>
<evidence type="ECO:0000256" key="5">
    <source>
        <dbReference type="PROSITE-ProRule" id="PRU00284"/>
    </source>
</evidence>
<dbReference type="SUPFAM" id="SSF103190">
    <property type="entry name" value="Sensory domain-like"/>
    <property type="match status" value="1"/>
</dbReference>
<dbReference type="Pfam" id="PF17201">
    <property type="entry name" value="Cache_3-Cache_2"/>
    <property type="match status" value="1"/>
</dbReference>
<dbReference type="PANTHER" id="PTHR32089">
    <property type="entry name" value="METHYL-ACCEPTING CHEMOTAXIS PROTEIN MCPB"/>
    <property type="match status" value="1"/>
</dbReference>
<dbReference type="PANTHER" id="PTHR32089:SF112">
    <property type="entry name" value="LYSOZYME-LIKE PROTEIN-RELATED"/>
    <property type="match status" value="1"/>
</dbReference>
<evidence type="ECO:0000256" key="4">
    <source>
        <dbReference type="ARBA" id="ARBA00029447"/>
    </source>
</evidence>
<dbReference type="EMBL" id="JBHUII010000011">
    <property type="protein sequence ID" value="MFD2207340.1"/>
    <property type="molecule type" value="Genomic_DNA"/>
</dbReference>
<dbReference type="Gene3D" id="1.10.287.950">
    <property type="entry name" value="Methyl-accepting chemotaxis protein"/>
    <property type="match status" value="1"/>
</dbReference>
<evidence type="ECO:0000256" key="3">
    <source>
        <dbReference type="ARBA" id="ARBA00023224"/>
    </source>
</evidence>
<evidence type="ECO:0000313" key="11">
    <source>
        <dbReference type="Proteomes" id="UP001597294"/>
    </source>
</evidence>
<name>A0ABW5BR01_9PROT</name>
<gene>
    <name evidence="10" type="ORF">ACFSKO_17075</name>
</gene>
<dbReference type="CDD" id="cd06225">
    <property type="entry name" value="HAMP"/>
    <property type="match status" value="1"/>
</dbReference>
<dbReference type="InterPro" id="IPR029151">
    <property type="entry name" value="Sensor-like_sf"/>
</dbReference>
<evidence type="ECO:0000256" key="6">
    <source>
        <dbReference type="SAM" id="Phobius"/>
    </source>
</evidence>
<dbReference type="InterPro" id="IPR004089">
    <property type="entry name" value="MCPsignal_dom"/>
</dbReference>
<evidence type="ECO:0000256" key="2">
    <source>
        <dbReference type="ARBA" id="ARBA00022519"/>
    </source>
</evidence>
<dbReference type="PROSITE" id="PS50192">
    <property type="entry name" value="T_SNARE"/>
    <property type="match status" value="1"/>
</dbReference>
<dbReference type="InterPro" id="IPR003660">
    <property type="entry name" value="HAMP_dom"/>
</dbReference>
<evidence type="ECO:0000313" key="10">
    <source>
        <dbReference type="EMBL" id="MFD2207340.1"/>
    </source>
</evidence>
<evidence type="ECO:0000259" key="9">
    <source>
        <dbReference type="PROSITE" id="PS50885"/>
    </source>
</evidence>
<feature type="domain" description="Methyl-accepting transducer" evidence="7">
    <location>
        <begin position="306"/>
        <end position="549"/>
    </location>
</feature>
<dbReference type="Pfam" id="PF00672">
    <property type="entry name" value="HAMP"/>
    <property type="match status" value="1"/>
</dbReference>
<dbReference type="PROSITE" id="PS50111">
    <property type="entry name" value="CHEMOTAXIS_TRANSDUC_2"/>
    <property type="match status" value="1"/>
</dbReference>
<dbReference type="PRINTS" id="PR00260">
    <property type="entry name" value="CHEMTRNSDUCR"/>
</dbReference>
<comment type="caution">
    <text evidence="10">The sequence shown here is derived from an EMBL/GenBank/DDBJ whole genome shotgun (WGS) entry which is preliminary data.</text>
</comment>
<keyword evidence="11" id="KW-1185">Reference proteome</keyword>
<keyword evidence="6" id="KW-0812">Transmembrane</keyword>
<keyword evidence="2" id="KW-0997">Cell inner membrane</keyword>
<comment type="similarity">
    <text evidence="4">Belongs to the methyl-accepting chemotaxis (MCP) protein family.</text>
</comment>
<feature type="transmembrane region" description="Helical" evidence="6">
    <location>
        <begin position="195"/>
        <end position="218"/>
    </location>
</feature>
<dbReference type="Gene3D" id="6.10.340.10">
    <property type="match status" value="1"/>
</dbReference>
<evidence type="ECO:0000256" key="1">
    <source>
        <dbReference type="ARBA" id="ARBA00004429"/>
    </source>
</evidence>
<dbReference type="RefSeq" id="WP_380253861.1">
    <property type="nucleotide sequence ID" value="NZ_JBHUII010000011.1"/>
</dbReference>
<sequence>MTKSLKMSTKIVLLFVFIIAITASIVGGWAAWTFKTDLSQTVIEQQNSGLRTAAALLKKQYPETSFTIDKKGKVHDLVMNGIATFANHEMIDEIGETTGETVTVFKWEDESKDFWRVTTNIIKGDGARAVGTPLGKTGKVYPIIMAGKTFNGEATILGRDYYTIYEPILSPKGDKIGILYAGVLKEKINAGLSNIINALIVASLIATLIGAVITIIVLRGLMRPIPLLATMMEKVAAGDLTIENTYVDRKDEVGEMAQALEVFRANAEEKGRMEKERLESEKQYELTAQSQRKALSEEFKASVETIVKQVSSSVQNLTEIAQGMSKDSELALSGTSQATGSTRHATESVNTVAAASEELAASINEIMQQVQRSGQVAANATQEADGANSKMDQLTTAAQKIGEVVSLIAEIAEQTNLLALNATIEAARAGEAGKGFAVVASEVKSLASQTAKATEEIEQQVNDIQSATGSVGGAIKDIQTIIDEINQISTVISSSIEEQSSATAEIASSISVASQNTSTASEQISLVENSVNQTNGASQNVLAASTELQGFSKDLSEKVDGFISRMG</sequence>
<evidence type="ECO:0000259" key="8">
    <source>
        <dbReference type="PROSITE" id="PS50192"/>
    </source>
</evidence>
<feature type="domain" description="HAMP" evidence="9">
    <location>
        <begin position="219"/>
        <end position="272"/>
    </location>
</feature>
<keyword evidence="3 5" id="KW-0807">Transducer</keyword>
<reference evidence="11" key="1">
    <citation type="journal article" date="2019" name="Int. J. Syst. Evol. Microbiol.">
        <title>The Global Catalogue of Microorganisms (GCM) 10K type strain sequencing project: providing services to taxonomists for standard genome sequencing and annotation.</title>
        <authorList>
            <consortium name="The Broad Institute Genomics Platform"/>
            <consortium name="The Broad Institute Genome Sequencing Center for Infectious Disease"/>
            <person name="Wu L."/>
            <person name="Ma J."/>
        </authorList>
    </citation>
    <scope>NUCLEOTIDE SEQUENCE [LARGE SCALE GENOMIC DNA]</scope>
    <source>
        <strain evidence="11">CGMCC 4.7192</strain>
    </source>
</reference>
<comment type="subcellular location">
    <subcellularLocation>
        <location evidence="1">Cell inner membrane</location>
        <topology evidence="1">Multi-pass membrane protein</topology>
    </subcellularLocation>
</comment>
<dbReference type="InterPro" id="IPR004090">
    <property type="entry name" value="Chemotax_Me-accpt_rcpt"/>
</dbReference>
<dbReference type="PROSITE" id="PS50885">
    <property type="entry name" value="HAMP"/>
    <property type="match status" value="1"/>
</dbReference>
<evidence type="ECO:0000259" key="7">
    <source>
        <dbReference type="PROSITE" id="PS50111"/>
    </source>
</evidence>
<dbReference type="InterPro" id="IPR033462">
    <property type="entry name" value="Cache_3-Cache_2"/>
</dbReference>
<dbReference type="SUPFAM" id="SSF58104">
    <property type="entry name" value="Methyl-accepting chemotaxis protein (MCP) signaling domain"/>
    <property type="match status" value="1"/>
</dbReference>
<dbReference type="Pfam" id="PF00015">
    <property type="entry name" value="MCPsignal"/>
    <property type="match status" value="1"/>
</dbReference>
<keyword evidence="6" id="KW-1133">Transmembrane helix</keyword>
<accession>A0ABW5BR01</accession>
<dbReference type="InterPro" id="IPR000727">
    <property type="entry name" value="T_SNARE_dom"/>
</dbReference>
<proteinExistence type="inferred from homology"/>
<dbReference type="Proteomes" id="UP001597294">
    <property type="component" value="Unassembled WGS sequence"/>
</dbReference>
<dbReference type="SMART" id="SM00283">
    <property type="entry name" value="MA"/>
    <property type="match status" value="1"/>
</dbReference>